<dbReference type="GO" id="GO:0003676">
    <property type="term" value="F:nucleic acid binding"/>
    <property type="evidence" value="ECO:0007669"/>
    <property type="project" value="InterPro"/>
</dbReference>
<dbReference type="Pfam" id="PF13456">
    <property type="entry name" value="RVT_3"/>
    <property type="match status" value="1"/>
</dbReference>
<dbReference type="Proteomes" id="UP000026960">
    <property type="component" value="Chromosome 3"/>
</dbReference>
<dbReference type="AlphaFoldDB" id="A0A0D3FEG3"/>
<reference evidence="2" key="2">
    <citation type="submission" date="2015-03" db="UniProtKB">
        <authorList>
            <consortium name="EnsemblPlants"/>
        </authorList>
    </citation>
    <scope>IDENTIFICATION</scope>
</reference>
<organism evidence="2">
    <name type="scientific">Oryza barthii</name>
    <dbReference type="NCBI Taxonomy" id="65489"/>
    <lineage>
        <taxon>Eukaryota</taxon>
        <taxon>Viridiplantae</taxon>
        <taxon>Streptophyta</taxon>
        <taxon>Embryophyta</taxon>
        <taxon>Tracheophyta</taxon>
        <taxon>Spermatophyta</taxon>
        <taxon>Magnoliopsida</taxon>
        <taxon>Liliopsida</taxon>
        <taxon>Poales</taxon>
        <taxon>Poaceae</taxon>
        <taxon>BOP clade</taxon>
        <taxon>Oryzoideae</taxon>
        <taxon>Oryzeae</taxon>
        <taxon>Oryzinae</taxon>
        <taxon>Oryza</taxon>
    </lineage>
</organism>
<proteinExistence type="predicted"/>
<name>A0A0D3FEG3_9ORYZ</name>
<feature type="domain" description="RNase H type-1" evidence="1">
    <location>
        <begin position="1"/>
        <end position="68"/>
    </location>
</feature>
<dbReference type="Gramene" id="OBART03G05480.2">
    <property type="protein sequence ID" value="OBART03G05480.2"/>
    <property type="gene ID" value="OBART03G05480"/>
</dbReference>
<dbReference type="InterPro" id="IPR044730">
    <property type="entry name" value="RNase_H-like_dom_plant"/>
</dbReference>
<keyword evidence="3" id="KW-1185">Reference proteome</keyword>
<dbReference type="CDD" id="cd06222">
    <property type="entry name" value="RNase_H_like"/>
    <property type="match status" value="1"/>
</dbReference>
<protein>
    <recommendedName>
        <fullName evidence="1">RNase H type-1 domain-containing protein</fullName>
    </recommendedName>
</protein>
<dbReference type="InterPro" id="IPR002156">
    <property type="entry name" value="RNaseH_domain"/>
</dbReference>
<evidence type="ECO:0000259" key="1">
    <source>
        <dbReference type="Pfam" id="PF13456"/>
    </source>
</evidence>
<dbReference type="EnsemblPlants" id="OBART03G05480.2">
    <property type="protein sequence ID" value="OBART03G05480.2"/>
    <property type="gene ID" value="OBART03G05480"/>
</dbReference>
<accession>A0A0D3FEG3</accession>
<evidence type="ECO:0000313" key="3">
    <source>
        <dbReference type="Proteomes" id="UP000026960"/>
    </source>
</evidence>
<sequence length="309" mass="34542">MACIEALNLVICFGINHVIVETDSEQLVQALKDDELDNGMNAAVIREVRNLLSLQFDVTKVVYCHRACPENIGRFIETSSNENHPKTIAAVKISHEMVSCTSWLAFCESCQTSSELEVMPTITFSSFALETQLVTIWHKHVALKMIPVQLRTQPRGILRINSLSMDMSSGRMISFCLHPTLFAGIGRHSLLVELCLHLPQRSSPQLLTFATPGPILPGPPVTPMQWPVFVSPQHQLSACAVWPQAGTLQQELPPHIPFRAHQVLEQWITKAKLSAAITKPHYLLQKHFTKPPNGCTSLKDREHFEASVF</sequence>
<evidence type="ECO:0000313" key="2">
    <source>
        <dbReference type="EnsemblPlants" id="OBART03G05480.2"/>
    </source>
</evidence>
<reference evidence="2" key="1">
    <citation type="journal article" date="2009" name="Rice">
        <title>De Novo Next Generation Sequencing of Plant Genomes.</title>
        <authorList>
            <person name="Rounsley S."/>
            <person name="Marri P.R."/>
            <person name="Yu Y."/>
            <person name="He R."/>
            <person name="Sisneros N."/>
            <person name="Goicoechea J.L."/>
            <person name="Lee S.J."/>
            <person name="Angelova A."/>
            <person name="Kudrna D."/>
            <person name="Luo M."/>
            <person name="Affourtit J."/>
            <person name="Desany B."/>
            <person name="Knight J."/>
            <person name="Niazi F."/>
            <person name="Egholm M."/>
            <person name="Wing R.A."/>
        </authorList>
    </citation>
    <scope>NUCLEOTIDE SEQUENCE [LARGE SCALE GENOMIC DNA]</scope>
    <source>
        <strain evidence="2">cv. IRGC 105608</strain>
    </source>
</reference>
<dbReference type="GO" id="GO:0004523">
    <property type="term" value="F:RNA-DNA hybrid ribonuclease activity"/>
    <property type="evidence" value="ECO:0007669"/>
    <property type="project" value="InterPro"/>
</dbReference>